<evidence type="ECO:0000313" key="2">
    <source>
        <dbReference type="Proteomes" id="UP001239994"/>
    </source>
</evidence>
<comment type="caution">
    <text evidence="1">The sequence shown here is derived from an EMBL/GenBank/DDBJ whole genome shotgun (WGS) entry which is preliminary data.</text>
</comment>
<name>A0AAD8YV92_9TELE</name>
<dbReference type="Proteomes" id="UP001239994">
    <property type="component" value="Unassembled WGS sequence"/>
</dbReference>
<dbReference type="EMBL" id="JAROKS010000025">
    <property type="protein sequence ID" value="KAK1786504.1"/>
    <property type="molecule type" value="Genomic_DNA"/>
</dbReference>
<proteinExistence type="predicted"/>
<accession>A0AAD8YV92</accession>
<reference evidence="1" key="1">
    <citation type="submission" date="2023-03" db="EMBL/GenBank/DDBJ databases">
        <title>Electrophorus voltai genome.</title>
        <authorList>
            <person name="Bian C."/>
        </authorList>
    </citation>
    <scope>NUCLEOTIDE SEQUENCE</scope>
    <source>
        <strain evidence="1">CB-2022</strain>
        <tissue evidence="1">Muscle</tissue>
    </source>
</reference>
<organism evidence="1 2">
    <name type="scientific">Electrophorus voltai</name>
    <dbReference type="NCBI Taxonomy" id="2609070"/>
    <lineage>
        <taxon>Eukaryota</taxon>
        <taxon>Metazoa</taxon>
        <taxon>Chordata</taxon>
        <taxon>Craniata</taxon>
        <taxon>Vertebrata</taxon>
        <taxon>Euteleostomi</taxon>
        <taxon>Actinopterygii</taxon>
        <taxon>Neopterygii</taxon>
        <taxon>Teleostei</taxon>
        <taxon>Ostariophysi</taxon>
        <taxon>Gymnotiformes</taxon>
        <taxon>Gymnotoidei</taxon>
        <taxon>Gymnotidae</taxon>
        <taxon>Electrophorus</taxon>
    </lineage>
</organism>
<protein>
    <submittedName>
        <fullName evidence="1">Uncharacterized protein</fullName>
    </submittedName>
</protein>
<sequence>MRSSRLQRHALVRWNTWLSRGCFKIFFQSNGKLRVSTVLRCERACAHVNKSAARHESERVHGTSKTRPLCGFIRPVVRGPLCAQGGFIRPIVRVFEGTGPLIPWPEDLPTLLQSQVYLSRENVRLRRAVVLETEESPKTLLRLTFVSSSHSVLVQRSAAHMSRDYLLKRPTEPLNKRREGELPSFSERAFAWLVSGASSFVSSDAESSWRAVLQSICGIRWFSTDSAAASVYSAVACESLIASIR</sequence>
<evidence type="ECO:0000313" key="1">
    <source>
        <dbReference type="EMBL" id="KAK1786504.1"/>
    </source>
</evidence>
<gene>
    <name evidence="1" type="ORF">P4O66_017629</name>
</gene>
<keyword evidence="2" id="KW-1185">Reference proteome</keyword>
<dbReference type="AlphaFoldDB" id="A0AAD8YV92"/>